<dbReference type="GO" id="GO:0004129">
    <property type="term" value="F:cytochrome-c oxidase activity"/>
    <property type="evidence" value="ECO:0007669"/>
    <property type="project" value="InterPro"/>
</dbReference>
<evidence type="ECO:0000256" key="4">
    <source>
        <dbReference type="ARBA" id="ARBA00022989"/>
    </source>
</evidence>
<dbReference type="InterPro" id="IPR013833">
    <property type="entry name" value="Cyt_c_oxidase_su3_a-hlx"/>
</dbReference>
<feature type="transmembrane region" description="Helical" evidence="7">
    <location>
        <begin position="62"/>
        <end position="81"/>
    </location>
</feature>
<dbReference type="InterPro" id="IPR000298">
    <property type="entry name" value="Cyt_c_oxidase-like_su3"/>
</dbReference>
<feature type="transmembrane region" description="Helical" evidence="7">
    <location>
        <begin position="127"/>
        <end position="151"/>
    </location>
</feature>
<feature type="transmembrane region" description="Helical" evidence="7">
    <location>
        <begin position="87"/>
        <end position="106"/>
    </location>
</feature>
<comment type="caution">
    <text evidence="9">The sequence shown here is derived from an EMBL/GenBank/DDBJ whole genome shotgun (WGS) entry which is preliminary data.</text>
</comment>
<organism evidence="9 10">
    <name type="scientific">Allorhizobium borbori</name>
    <dbReference type="NCBI Taxonomy" id="485907"/>
    <lineage>
        <taxon>Bacteria</taxon>
        <taxon>Pseudomonadati</taxon>
        <taxon>Pseudomonadota</taxon>
        <taxon>Alphaproteobacteria</taxon>
        <taxon>Hyphomicrobiales</taxon>
        <taxon>Rhizobiaceae</taxon>
        <taxon>Rhizobium/Agrobacterium group</taxon>
        <taxon>Allorhizobium</taxon>
    </lineage>
</organism>
<reference evidence="9 10" key="1">
    <citation type="submission" date="2020-08" db="EMBL/GenBank/DDBJ databases">
        <title>Genomic Encyclopedia of Type Strains, Phase IV (KMG-IV): sequencing the most valuable type-strain genomes for metagenomic binning, comparative biology and taxonomic classification.</title>
        <authorList>
            <person name="Goeker M."/>
        </authorList>
    </citation>
    <scope>NUCLEOTIDE SEQUENCE [LARGE SCALE GENOMIC DNA]</scope>
    <source>
        <strain evidence="9 10">DSM 26385</strain>
    </source>
</reference>
<dbReference type="PROSITE" id="PS50253">
    <property type="entry name" value="COX3"/>
    <property type="match status" value="1"/>
</dbReference>
<keyword evidence="4 7" id="KW-1133">Transmembrane helix</keyword>
<evidence type="ECO:0000259" key="8">
    <source>
        <dbReference type="PROSITE" id="PS50253"/>
    </source>
</evidence>
<keyword evidence="3 6" id="KW-0812">Transmembrane</keyword>
<gene>
    <name evidence="9" type="ORF">GGQ66_004514</name>
</gene>
<dbReference type="SUPFAM" id="SSF81452">
    <property type="entry name" value="Cytochrome c oxidase subunit III-like"/>
    <property type="match status" value="1"/>
</dbReference>
<sequence>MAMLNDDGHAAAGGEGEGDLLLWILVWSELAAFGVLLAAFLIRSLFEPEAVLLAKAQLSPGLAALNTMILLTSGWQAAVAARDPDKARWPLVFAALAGLAFVVVKLHEYAGEIGFTGDAAVASFFELYFLITGFHLLHVLFGALVIVVVAVRPSRANVHLITTLWHAVDLIWIVMFPVIYLV</sequence>
<evidence type="ECO:0000256" key="5">
    <source>
        <dbReference type="ARBA" id="ARBA00023136"/>
    </source>
</evidence>
<comment type="similarity">
    <text evidence="2 6">Belongs to the cytochrome c oxidase subunit 3 family.</text>
</comment>
<evidence type="ECO:0000313" key="10">
    <source>
        <dbReference type="Proteomes" id="UP000584824"/>
    </source>
</evidence>
<evidence type="ECO:0000256" key="3">
    <source>
        <dbReference type="ARBA" id="ARBA00022692"/>
    </source>
</evidence>
<feature type="domain" description="Heme-copper oxidase subunit III family profile" evidence="8">
    <location>
        <begin position="1"/>
        <end position="182"/>
    </location>
</feature>
<dbReference type="GO" id="GO:0019646">
    <property type="term" value="P:aerobic electron transport chain"/>
    <property type="evidence" value="ECO:0007669"/>
    <property type="project" value="InterPro"/>
</dbReference>
<protein>
    <submittedName>
        <fullName evidence="9">Nitric oxide reductase NorE protein</fullName>
    </submittedName>
</protein>
<accession>A0A7W6K676</accession>
<dbReference type="InterPro" id="IPR035973">
    <property type="entry name" value="Cyt_c_oxidase_su3-like_sf"/>
</dbReference>
<dbReference type="EMBL" id="JACIDU010000037">
    <property type="protein sequence ID" value="MBB4105926.1"/>
    <property type="molecule type" value="Genomic_DNA"/>
</dbReference>
<dbReference type="InterPro" id="IPR024791">
    <property type="entry name" value="Cyt_c/ubiquinol_Oxase_su3"/>
</dbReference>
<evidence type="ECO:0000256" key="2">
    <source>
        <dbReference type="ARBA" id="ARBA00010581"/>
    </source>
</evidence>
<evidence type="ECO:0000256" key="1">
    <source>
        <dbReference type="ARBA" id="ARBA00004141"/>
    </source>
</evidence>
<feature type="transmembrane region" description="Helical" evidence="7">
    <location>
        <begin position="163"/>
        <end position="181"/>
    </location>
</feature>
<dbReference type="PANTHER" id="PTHR11403:SF6">
    <property type="entry name" value="NITRIC OXIDE REDUCTASE SUBUNIT E"/>
    <property type="match status" value="1"/>
</dbReference>
<name>A0A7W6K676_9HYPH</name>
<dbReference type="RefSeq" id="WP_183795853.1">
    <property type="nucleotide sequence ID" value="NZ_JACIDU010000037.1"/>
</dbReference>
<dbReference type="Pfam" id="PF00510">
    <property type="entry name" value="COX3"/>
    <property type="match status" value="1"/>
</dbReference>
<dbReference type="GO" id="GO:0005886">
    <property type="term" value="C:plasma membrane"/>
    <property type="evidence" value="ECO:0007669"/>
    <property type="project" value="UniProtKB-SubCell"/>
</dbReference>
<dbReference type="Proteomes" id="UP000584824">
    <property type="component" value="Unassembled WGS sequence"/>
</dbReference>
<evidence type="ECO:0000256" key="7">
    <source>
        <dbReference type="SAM" id="Phobius"/>
    </source>
</evidence>
<feature type="transmembrane region" description="Helical" evidence="7">
    <location>
        <begin position="20"/>
        <end position="42"/>
    </location>
</feature>
<dbReference type="Gene3D" id="1.20.120.80">
    <property type="entry name" value="Cytochrome c oxidase, subunit III, four-helix bundle"/>
    <property type="match status" value="1"/>
</dbReference>
<keyword evidence="10" id="KW-1185">Reference proteome</keyword>
<evidence type="ECO:0000256" key="6">
    <source>
        <dbReference type="RuleBase" id="RU003376"/>
    </source>
</evidence>
<proteinExistence type="inferred from homology"/>
<dbReference type="AlphaFoldDB" id="A0A7W6K676"/>
<keyword evidence="5 7" id="KW-0472">Membrane</keyword>
<dbReference type="PANTHER" id="PTHR11403">
    <property type="entry name" value="CYTOCHROME C OXIDASE SUBUNIT III"/>
    <property type="match status" value="1"/>
</dbReference>
<evidence type="ECO:0000313" key="9">
    <source>
        <dbReference type="EMBL" id="MBB4105926.1"/>
    </source>
</evidence>
<comment type="subcellular location">
    <subcellularLocation>
        <location evidence="6">Cell membrane</location>
        <topology evidence="6">Multi-pass membrane protein</topology>
    </subcellularLocation>
    <subcellularLocation>
        <location evidence="1">Membrane</location>
        <topology evidence="1">Multi-pass membrane protein</topology>
    </subcellularLocation>
</comment>